<evidence type="ECO:0000256" key="9">
    <source>
        <dbReference type="ARBA" id="ARBA00015004"/>
    </source>
</evidence>
<dbReference type="GO" id="GO:0005874">
    <property type="term" value="C:microtubule"/>
    <property type="evidence" value="ECO:0007669"/>
    <property type="project" value="UniProtKB-KW"/>
</dbReference>
<dbReference type="EC" id="3.4.19.12" evidence="8"/>
<evidence type="ECO:0000256" key="12">
    <source>
        <dbReference type="ARBA" id="ARBA00022490"/>
    </source>
</evidence>
<protein>
    <recommendedName>
        <fullName evidence="9">Tubulin-specific chaperone E</fullName>
        <ecNumber evidence="8">3.4.19.12</ecNumber>
    </recommendedName>
    <alternativeName>
        <fullName evidence="35">Deubiquitinating enzyme CYLD</fullName>
    </alternativeName>
    <alternativeName>
        <fullName evidence="34">Tubulin-folding cofactor E</fullName>
    </alternativeName>
    <alternativeName>
        <fullName evidence="10">Ubiquitin carboxyl-terminal hydrolase CYLD</fullName>
    </alternativeName>
    <alternativeName>
        <fullName evidence="36">Ubiquitin thioesterase CYLD</fullName>
    </alternativeName>
    <alternativeName>
        <fullName evidence="37">Ubiquitin-specific-processing protease CYLD</fullName>
    </alternativeName>
</protein>
<evidence type="ECO:0000256" key="7">
    <source>
        <dbReference type="ARBA" id="ARBA00009085"/>
    </source>
</evidence>
<keyword evidence="26" id="KW-0067">ATP-binding</keyword>
<dbReference type="SUPFAM" id="SSF52047">
    <property type="entry name" value="RNI-like"/>
    <property type="match status" value="1"/>
</dbReference>
<evidence type="ECO:0000313" key="43">
    <source>
        <dbReference type="EMBL" id="RXN17277.1"/>
    </source>
</evidence>
<dbReference type="InterPro" id="IPR051261">
    <property type="entry name" value="NLR"/>
</dbReference>
<dbReference type="PROSITE" id="PS50837">
    <property type="entry name" value="NACHT"/>
    <property type="match status" value="1"/>
</dbReference>
<dbReference type="Gene3D" id="2.30.30.190">
    <property type="entry name" value="CAP Gly-rich-like domain"/>
    <property type="match status" value="3"/>
</dbReference>
<keyword evidence="18" id="KW-0493">Microtubule</keyword>
<comment type="catalytic activity">
    <reaction evidence="1">
        <text>Thiol-dependent hydrolysis of ester, thioester, amide, peptide and isopeptide bonds formed by the C-terminal Gly of ubiquitin (a 76-residue protein attached to proteins as an intracellular targeting signal).</text>
        <dbReference type="EC" id="3.4.19.12"/>
    </reaction>
</comment>
<dbReference type="Proteomes" id="UP000290572">
    <property type="component" value="Unassembled WGS sequence"/>
</dbReference>
<dbReference type="Pfam" id="PF00619">
    <property type="entry name" value="CARD"/>
    <property type="match status" value="1"/>
</dbReference>
<evidence type="ECO:0000256" key="8">
    <source>
        <dbReference type="ARBA" id="ARBA00012759"/>
    </source>
</evidence>
<evidence type="ECO:0000256" key="23">
    <source>
        <dbReference type="ARBA" id="ARBA00022801"/>
    </source>
</evidence>
<reference evidence="44 45" key="1">
    <citation type="submission" date="2018-03" db="EMBL/GenBank/DDBJ databases">
        <title>Draft genome sequence of Rohu Carp (Labeo rohita).</title>
        <authorList>
            <person name="Das P."/>
            <person name="Kushwaha B."/>
            <person name="Joshi C.G."/>
            <person name="Kumar D."/>
            <person name="Nagpure N.S."/>
            <person name="Sahoo L."/>
            <person name="Das S.P."/>
            <person name="Bit A."/>
            <person name="Patnaik S."/>
            <person name="Meher P.K."/>
            <person name="Jayasankar P."/>
            <person name="Koringa P.G."/>
            <person name="Patel N.V."/>
            <person name="Hinsu A.T."/>
            <person name="Kumar R."/>
            <person name="Pandey M."/>
            <person name="Agarwal S."/>
            <person name="Srivastava S."/>
            <person name="Singh M."/>
            <person name="Iquebal M.A."/>
            <person name="Jaiswal S."/>
            <person name="Angadi U.B."/>
            <person name="Kumar N."/>
            <person name="Raza M."/>
            <person name="Shah T.M."/>
            <person name="Rai A."/>
            <person name="Jena J.K."/>
        </authorList>
    </citation>
    <scope>NUCLEOTIDE SEQUENCE [LARGE SCALE GENOMIC DNA]</scope>
    <source>
        <strain evidence="44">DASCIFA01</strain>
        <tissue evidence="44">Testis</tissue>
    </source>
</reference>
<evidence type="ECO:0000256" key="20">
    <source>
        <dbReference type="ARBA" id="ARBA00022737"/>
    </source>
</evidence>
<keyword evidence="27" id="KW-0832">Ubl conjugation</keyword>
<gene>
    <name evidence="44" type="ORF">ROHU_024479</name>
    <name evidence="43" type="ORF">ROHU_026957</name>
</gene>
<dbReference type="GO" id="GO:0042981">
    <property type="term" value="P:regulation of apoptotic process"/>
    <property type="evidence" value="ECO:0007669"/>
    <property type="project" value="InterPro"/>
</dbReference>
<keyword evidence="32" id="KW-0966">Cell projection</keyword>
<evidence type="ECO:0000256" key="14">
    <source>
        <dbReference type="ARBA" id="ARBA00022588"/>
    </source>
</evidence>
<dbReference type="FunFam" id="3.40.50.300:FF:000940">
    <property type="entry name" value="Nucleotide-binding oligomerization domain-containing protein 2"/>
    <property type="match status" value="1"/>
</dbReference>
<evidence type="ECO:0000256" key="30">
    <source>
        <dbReference type="ARBA" id="ARBA00023139"/>
    </source>
</evidence>
<feature type="region of interest" description="Disordered" evidence="39">
    <location>
        <begin position="1077"/>
        <end position="1102"/>
    </location>
</feature>
<keyword evidence="29" id="KW-0472">Membrane</keyword>
<dbReference type="Gene3D" id="3.40.50.300">
    <property type="entry name" value="P-loop containing nucleotide triphosphate hydrolases"/>
    <property type="match status" value="1"/>
</dbReference>
<dbReference type="GO" id="GO:0004843">
    <property type="term" value="F:cysteine-type deubiquitinase activity"/>
    <property type="evidence" value="ECO:0007669"/>
    <property type="project" value="UniProtKB-EC"/>
</dbReference>
<feature type="domain" description="CAP-Gly" evidence="41">
    <location>
        <begin position="917"/>
        <end position="955"/>
    </location>
</feature>
<organism evidence="44 45">
    <name type="scientific">Labeo rohita</name>
    <name type="common">Indian major carp</name>
    <name type="synonym">Cyprinus rohita</name>
    <dbReference type="NCBI Taxonomy" id="84645"/>
    <lineage>
        <taxon>Eukaryota</taxon>
        <taxon>Metazoa</taxon>
        <taxon>Chordata</taxon>
        <taxon>Craniata</taxon>
        <taxon>Vertebrata</taxon>
        <taxon>Euteleostomi</taxon>
        <taxon>Actinopterygii</taxon>
        <taxon>Neopterygii</taxon>
        <taxon>Teleostei</taxon>
        <taxon>Ostariophysi</taxon>
        <taxon>Cypriniformes</taxon>
        <taxon>Cyprinidae</taxon>
        <taxon>Labeoninae</taxon>
        <taxon>Labeonini</taxon>
        <taxon>Labeo</taxon>
    </lineage>
</organism>
<keyword evidence="20" id="KW-0677">Repeat</keyword>
<evidence type="ECO:0000256" key="31">
    <source>
        <dbReference type="ARBA" id="ARBA00023212"/>
    </source>
</evidence>
<feature type="domain" description="NACHT" evidence="42">
    <location>
        <begin position="223"/>
        <end position="359"/>
    </location>
</feature>
<dbReference type="Pfam" id="PF16607">
    <property type="entry name" value="CYLD_phos_site"/>
    <property type="match status" value="1"/>
</dbReference>
<feature type="domain" description="CAP-Gly" evidence="41">
    <location>
        <begin position="1249"/>
        <end position="1292"/>
    </location>
</feature>
<proteinExistence type="inferred from homology"/>
<evidence type="ECO:0000256" key="38">
    <source>
        <dbReference type="ARBA" id="ARBA00046580"/>
    </source>
</evidence>
<dbReference type="GO" id="GO:0005886">
    <property type="term" value="C:plasma membrane"/>
    <property type="evidence" value="ECO:0007669"/>
    <property type="project" value="UniProtKB-SubCell"/>
</dbReference>
<keyword evidence="17" id="KW-0879">Wnt signaling pathway</keyword>
<sequence>MSAHQLVLKQRAELLSVLCGGGSAEPLDCVLDLLLAWEILVWEDYLSIRVAEKSLCSNVRQLLDVVYDKGEDACSLLLAAMNQVLPEEQKAGLSFGKECAVVDKNRPDTAASMLLADRPVLVGKLRDNIDGALNALLTTGCFTIKDCDAVQLPVYTPSQQKKLRSSVAAQSHSLSTYGGTGRFSLDDIYTDGLLEVMNGSGETTTLGLEDVVGPLGTLNEDADTVLVSGEAGSGKSTLLQRLHLLWAREALLTNTFLLFPFSCRKLNAEHRELSLKELLFLHCCWPDRGQDEVFQFVLDHPNLVLFTFDGLDEFKQGFTDEERHCCPTKQVPIPVLLFNLLQGTLMKGVMKVVTSRPQAVGPSLKRYLRKEVLLKGFSPGGIDCFVKKHHSDPAMARRVIESLQANMVLLSLCHIPVFCWIVTKCHQELLAGQDSVPQTITDVYLLVLQHFFQRKSSQSQGVLGKAWLEEHLDTVLKLGQLALEGLEASCYVFSGYELQRNGLTEQDVSMGFLIYCNDLSVTDCKRYEFIHVTLQCFFAALYVVLNRNGDRSAISRLFQPQYRQLSGRSQRCLGHCIDSSVEEVESHVTETPNLQITAQFVSGLLSRRHHYLLLECCPAAVWERKVKQVVKLLSKGMQRHFKSIPRPVEGEKKSMHAMPSFVWLIKCIYEMQDNSIAQDTMAKLDVEHLKLTYCNIGPVECTALAYVLKYLRNPVGLQLDNNSVGDVGVEQLLPCLHICHSLYLVDNGVGSAGACALAELISQSKTMQELCGKSSFRDDWRFYIVVKECTVEKPGQKTLRIPRGSLGQACQERNSLGRTIPASKGKRSLRILDQTNVVVSVDERDVMELEEKLAELLFPITNCEERYSLLCNRTRLDRARDINCGSKVRVQLRSGDEPLPGVVRFKGALLPDRALSGIWFGVELLEEGRGQGFTEGSYQGQQLFRCEDECGVFVALDKLELWEDDELEVDRVTLEDNDPEVEGEAPPLEINSRVLVQTREGPERGTVIFCDLLPGNESLGYYVGVDMDNPIGDWDGIIDGKQLCNFASLEHTRLVPICDVMPEYSMQEQRLPKVFACRGSSDKPGSQTKPKSKGLGLQPGSRSKSEFYYTLNGSSVDHPAQSKAKSTWYIDEVGEDPAKSLTDTPPDFNPSSSPSRAPPTTSSLSNDNKFHSLPFSLSHKVGPSGSMSHGPLSLSAGSVMGEQQEILPPATTPVQRPPSPPQGQPGLEVGSLVEVKENPPLCGVIRWVGLPPGLQEPLAGLELEEECVGCTDGTFKGIRYFTCPPKKALFVKLKCCRPDSRFPSLHHSPNPIERCNSIDPEEFLNILFHHILRVDPLLKLRSAGQKVQDCYFYQIFMDKKDKVLVPTSQQLLEWSFINSDLKFAEVHLHPRRKSHRYVKLSVPKELQESVWRQGSYPHQQMELFAVLCIETSHYVAFVKYGSADSAWLFFDSMADRDGGQNGFNIPQVSPCPEVGAYLKMTPEELHALDPKNIQGYARRLLCDAYMCMYQSPTMSLYK</sequence>
<evidence type="ECO:0000259" key="40">
    <source>
        <dbReference type="PROSITE" id="PS50209"/>
    </source>
</evidence>
<evidence type="ECO:0000256" key="32">
    <source>
        <dbReference type="ARBA" id="ARBA00023273"/>
    </source>
</evidence>
<evidence type="ECO:0000256" key="18">
    <source>
        <dbReference type="ARBA" id="ARBA00022701"/>
    </source>
</evidence>
<keyword evidence="23" id="KW-0378">Hydrolase</keyword>
<keyword evidence="16" id="KW-0645">Protease</keyword>
<comment type="subcellular location">
    <subcellularLocation>
        <location evidence="5">Cell membrane</location>
        <topology evidence="5">Peripheral membrane protein</topology>
        <orientation evidence="5">Cytoplasmic side</orientation>
    </subcellularLocation>
    <subcellularLocation>
        <location evidence="2">Cytoplasm</location>
        <location evidence="2">Cytoskeleton</location>
        <location evidence="2">Cilium basal body</location>
    </subcellularLocation>
    <subcellularLocation>
        <location evidence="4">Cytoplasm</location>
        <location evidence="4">Cytoskeleton</location>
        <location evidence="4">Microtubule organizing center</location>
        <location evidence="4">Centrosome</location>
    </subcellularLocation>
    <subcellularLocation>
        <location evidence="3">Cytoplasm</location>
        <location evidence="3">Cytoskeleton</location>
        <location evidence="3">Spindle</location>
    </subcellularLocation>
    <subcellularLocation>
        <location evidence="6">Cytoplasm</location>
        <location evidence="6">Perinuclear region</location>
    </subcellularLocation>
</comment>
<evidence type="ECO:0000256" key="27">
    <source>
        <dbReference type="ARBA" id="ARBA00022843"/>
    </source>
</evidence>
<evidence type="ECO:0000256" key="34">
    <source>
        <dbReference type="ARBA" id="ARBA00030180"/>
    </source>
</evidence>
<dbReference type="InterPro" id="IPR036859">
    <property type="entry name" value="CAP-Gly_dom_sf"/>
</dbReference>
<comment type="similarity">
    <text evidence="7">Belongs to the peptidase C19 family.</text>
</comment>
<dbReference type="PROSITE" id="PS50245">
    <property type="entry name" value="CAP_GLY_2"/>
    <property type="match status" value="2"/>
</dbReference>
<name>A0A498MMS3_LABRO</name>
<evidence type="ECO:0000313" key="44">
    <source>
        <dbReference type="EMBL" id="RXN21093.1"/>
    </source>
</evidence>
<dbReference type="GO" id="GO:0005819">
    <property type="term" value="C:spindle"/>
    <property type="evidence" value="ECO:0007669"/>
    <property type="project" value="UniProtKB-SubCell"/>
</dbReference>
<feature type="region of interest" description="Disordered" evidence="39">
    <location>
        <begin position="1136"/>
        <end position="1195"/>
    </location>
</feature>
<dbReference type="Pfam" id="PF17779">
    <property type="entry name" value="WHD_NOD2"/>
    <property type="match status" value="1"/>
</dbReference>
<dbReference type="Pfam" id="PF17776">
    <property type="entry name" value="NLRC4_HD2"/>
    <property type="match status" value="1"/>
</dbReference>
<evidence type="ECO:0000256" key="37">
    <source>
        <dbReference type="ARBA" id="ARBA00032487"/>
    </source>
</evidence>
<evidence type="ECO:0000259" key="41">
    <source>
        <dbReference type="PROSITE" id="PS50245"/>
    </source>
</evidence>
<evidence type="ECO:0000256" key="26">
    <source>
        <dbReference type="ARBA" id="ARBA00022840"/>
    </source>
</evidence>
<evidence type="ECO:0000256" key="11">
    <source>
        <dbReference type="ARBA" id="ARBA00022475"/>
    </source>
</evidence>
<dbReference type="FunFam" id="2.30.30.190:FF:000007">
    <property type="entry name" value="Putative ubiquitin carboxyl-terminal hydrolase CYLD"/>
    <property type="match status" value="1"/>
</dbReference>
<dbReference type="PANTHER" id="PTHR24106">
    <property type="entry name" value="NACHT, LRR AND CARD DOMAINS-CONTAINING"/>
    <property type="match status" value="1"/>
</dbReference>
<keyword evidence="13" id="KW-0597">Phosphoprotein</keyword>
<evidence type="ECO:0000256" key="10">
    <source>
        <dbReference type="ARBA" id="ARBA00018699"/>
    </source>
</evidence>
<dbReference type="PROSITE" id="PS50209">
    <property type="entry name" value="CARD"/>
    <property type="match status" value="1"/>
</dbReference>
<evidence type="ECO:0000259" key="42">
    <source>
        <dbReference type="PROSITE" id="PS50837"/>
    </source>
</evidence>
<comment type="caution">
    <text evidence="44">The sequence shown here is derived from an EMBL/GenBank/DDBJ whole genome shotgun (WGS) entry which is preliminary data.</text>
</comment>
<accession>A0A498MMS3</accession>
<dbReference type="Gene3D" id="3.90.70.10">
    <property type="entry name" value="Cysteine proteinases"/>
    <property type="match status" value="2"/>
</dbReference>
<keyword evidence="31" id="KW-0206">Cytoskeleton</keyword>
<keyword evidence="33" id="KW-0449">Lipoprotein</keyword>
<evidence type="ECO:0000256" key="29">
    <source>
        <dbReference type="ARBA" id="ARBA00023136"/>
    </source>
</evidence>
<dbReference type="SUPFAM" id="SSF74924">
    <property type="entry name" value="Cap-Gly domain"/>
    <property type="match status" value="3"/>
</dbReference>
<dbReference type="Pfam" id="PF05729">
    <property type="entry name" value="NACHT"/>
    <property type="match status" value="1"/>
</dbReference>
<evidence type="ECO:0000256" key="28">
    <source>
        <dbReference type="ARBA" id="ARBA00022859"/>
    </source>
</evidence>
<evidence type="ECO:0000256" key="35">
    <source>
        <dbReference type="ARBA" id="ARBA00030882"/>
    </source>
</evidence>
<dbReference type="SMART" id="SM01052">
    <property type="entry name" value="CAP_GLY"/>
    <property type="match status" value="3"/>
</dbReference>
<dbReference type="InterPro" id="IPR027417">
    <property type="entry name" value="P-loop_NTPase"/>
</dbReference>
<dbReference type="GO" id="GO:0048471">
    <property type="term" value="C:perinuclear region of cytoplasm"/>
    <property type="evidence" value="ECO:0007669"/>
    <property type="project" value="UniProtKB-SubCell"/>
</dbReference>
<dbReference type="InterPro" id="IPR041075">
    <property type="entry name" value="NOD1/2_WH"/>
</dbReference>
<dbReference type="InterPro" id="IPR032675">
    <property type="entry name" value="LRR_dom_sf"/>
</dbReference>
<dbReference type="GO" id="GO:0016055">
    <property type="term" value="P:Wnt signaling pathway"/>
    <property type="evidence" value="ECO:0007669"/>
    <property type="project" value="UniProtKB-KW"/>
</dbReference>
<evidence type="ECO:0000256" key="24">
    <source>
        <dbReference type="ARBA" id="ARBA00022807"/>
    </source>
</evidence>
<dbReference type="InterPro" id="IPR041267">
    <property type="entry name" value="NLRP_HD2"/>
</dbReference>
<dbReference type="InterPro" id="IPR001315">
    <property type="entry name" value="CARD"/>
</dbReference>
<keyword evidence="21" id="KW-0547">Nucleotide-binding</keyword>
<comment type="subunit">
    <text evidence="38">Interacts (via CAP-Gly domain) with IKBKG/NEMO (via proline-rich C-terminal region). Interacts with TRAF2 and TRIP. Interacts with PLK1, DVL1, DVL3, MAVS, TBK1, IKKE and RIGI. Interacts (via CAP-Gly domain) with microtubules. Interacts with HDAC6 and BCL3. Interacts with MAP3K7. Identified in a complex with TRAF6 and SQSTM1. Interacts with OPTN and SQSTM1. Interacts with CEP350. Interacts with RNF31; the interaction is indirect and is mediated via SPATA2. Interacts with SPATA2 (via the PUB domain); the interaction is direct and recruits CYLD to the LUBAC complex, thereby regulating TNF-alpha-induced necroptosis.</text>
</comment>
<dbReference type="Pfam" id="PF01302">
    <property type="entry name" value="CAP_GLY"/>
    <property type="match status" value="2"/>
</dbReference>
<evidence type="ECO:0000256" key="19">
    <source>
        <dbReference type="ARBA" id="ARBA00022723"/>
    </source>
</evidence>
<keyword evidence="24" id="KW-0788">Thiol protease</keyword>
<evidence type="ECO:0000256" key="15">
    <source>
        <dbReference type="ARBA" id="ARBA00022614"/>
    </source>
</evidence>
<evidence type="ECO:0000313" key="45">
    <source>
        <dbReference type="Proteomes" id="UP000290572"/>
    </source>
</evidence>
<dbReference type="InterPro" id="IPR011029">
    <property type="entry name" value="DEATH-like_dom_sf"/>
</dbReference>
<dbReference type="Gene3D" id="1.10.533.10">
    <property type="entry name" value="Death Domain, Fas"/>
    <property type="match status" value="1"/>
</dbReference>
<evidence type="ECO:0000256" key="21">
    <source>
        <dbReference type="ARBA" id="ARBA00022741"/>
    </source>
</evidence>
<keyword evidence="19" id="KW-0479">Metal-binding</keyword>
<keyword evidence="12" id="KW-0963">Cytoplasm</keyword>
<keyword evidence="15" id="KW-0433">Leucine-rich repeat</keyword>
<evidence type="ECO:0000256" key="4">
    <source>
        <dbReference type="ARBA" id="ARBA00004300"/>
    </source>
</evidence>
<evidence type="ECO:0000256" key="5">
    <source>
        <dbReference type="ARBA" id="ARBA00004413"/>
    </source>
</evidence>
<evidence type="ECO:0000256" key="3">
    <source>
        <dbReference type="ARBA" id="ARBA00004186"/>
    </source>
</evidence>
<evidence type="ECO:0000256" key="2">
    <source>
        <dbReference type="ARBA" id="ARBA00004120"/>
    </source>
</evidence>
<dbReference type="GO" id="GO:0005813">
    <property type="term" value="C:centrosome"/>
    <property type="evidence" value="ECO:0007669"/>
    <property type="project" value="UniProtKB-SubCell"/>
</dbReference>
<keyword evidence="45" id="KW-1185">Reference proteome</keyword>
<keyword evidence="28" id="KW-0391">Immunity</keyword>
<evidence type="ECO:0000256" key="1">
    <source>
        <dbReference type="ARBA" id="ARBA00000707"/>
    </source>
</evidence>
<evidence type="ECO:0000256" key="16">
    <source>
        <dbReference type="ARBA" id="ARBA00022670"/>
    </source>
</evidence>
<evidence type="ECO:0000256" key="36">
    <source>
        <dbReference type="ARBA" id="ARBA00031094"/>
    </source>
</evidence>
<dbReference type="FunFam" id="2.30.30.190:FF:000004">
    <property type="entry name" value="Putative ubiquitin carboxyl-terminal hydrolase CYLD"/>
    <property type="match status" value="1"/>
</dbReference>
<dbReference type="GO" id="GO:0006508">
    <property type="term" value="P:proteolysis"/>
    <property type="evidence" value="ECO:0007669"/>
    <property type="project" value="UniProtKB-KW"/>
</dbReference>
<dbReference type="GO" id="GO:0005524">
    <property type="term" value="F:ATP binding"/>
    <property type="evidence" value="ECO:0007669"/>
    <property type="project" value="UniProtKB-KW"/>
</dbReference>
<keyword evidence="22" id="KW-0833">Ubl conjugation pathway</keyword>
<keyword evidence="11" id="KW-1003">Cell membrane</keyword>
<dbReference type="FunFam" id="2.30.30.190:FF:000006">
    <property type="entry name" value="Putative ubiquitin carboxyl-terminal hydrolase CYLD"/>
    <property type="match status" value="1"/>
</dbReference>
<evidence type="ECO:0000256" key="13">
    <source>
        <dbReference type="ARBA" id="ARBA00022553"/>
    </source>
</evidence>
<evidence type="ECO:0000256" key="33">
    <source>
        <dbReference type="ARBA" id="ARBA00023288"/>
    </source>
</evidence>
<feature type="domain" description="CARD" evidence="40">
    <location>
        <begin position="1"/>
        <end position="83"/>
    </location>
</feature>
<keyword evidence="14" id="KW-0399">Innate immunity</keyword>
<evidence type="ECO:0000256" key="22">
    <source>
        <dbReference type="ARBA" id="ARBA00022786"/>
    </source>
</evidence>
<dbReference type="Gene3D" id="3.80.10.10">
    <property type="entry name" value="Ribonuclease Inhibitor"/>
    <property type="match status" value="1"/>
</dbReference>
<dbReference type="GO" id="GO:0046872">
    <property type="term" value="F:metal ion binding"/>
    <property type="evidence" value="ECO:0007669"/>
    <property type="project" value="UniProtKB-KW"/>
</dbReference>
<evidence type="ECO:0000256" key="25">
    <source>
        <dbReference type="ARBA" id="ARBA00022833"/>
    </source>
</evidence>
<keyword evidence="25" id="KW-0862">Zinc</keyword>
<dbReference type="EMBL" id="QBIY01012749">
    <property type="protein sequence ID" value="RXN17277.1"/>
    <property type="molecule type" value="Genomic_DNA"/>
</dbReference>
<feature type="compositionally biased region" description="Low complexity" evidence="39">
    <location>
        <begin position="1150"/>
        <end position="1165"/>
    </location>
</feature>
<evidence type="ECO:0000256" key="39">
    <source>
        <dbReference type="SAM" id="MobiDB-lite"/>
    </source>
</evidence>
<evidence type="ECO:0000256" key="6">
    <source>
        <dbReference type="ARBA" id="ARBA00004556"/>
    </source>
</evidence>
<keyword evidence="30" id="KW-0564">Palmitate</keyword>
<dbReference type="SUPFAM" id="SSF47986">
    <property type="entry name" value="DEATH domain"/>
    <property type="match status" value="1"/>
</dbReference>
<dbReference type="EMBL" id="QBIY01012622">
    <property type="protein sequence ID" value="RXN21093.1"/>
    <property type="molecule type" value="Genomic_DNA"/>
</dbReference>
<dbReference type="STRING" id="84645.A0A498MMS3"/>
<dbReference type="InterPro" id="IPR000938">
    <property type="entry name" value="CAP-Gly_domain"/>
</dbReference>
<evidence type="ECO:0000256" key="17">
    <source>
        <dbReference type="ARBA" id="ARBA00022687"/>
    </source>
</evidence>
<dbReference type="GO" id="GO:0045087">
    <property type="term" value="P:innate immune response"/>
    <property type="evidence" value="ECO:0007669"/>
    <property type="project" value="UniProtKB-KW"/>
</dbReference>
<dbReference type="InterPro" id="IPR007111">
    <property type="entry name" value="NACHT_NTPase"/>
</dbReference>